<sequence length="303" mass="33888">MTAARSRTDNHTDRPPGDRSPSGPPPTYGDIDWHLLWRTARATKAWKTSAPRDWSERAESYARRVLSSPYVSNVLTMLDIDHQTTVLDVGCGPGTLTLPLARRAASVTAIDYAAGMLDRLRAAAEQQCLTNIRTVLCAWEDDWHQASVSVHDVAIASRSLNIDDLGAGIAKLDAYARKRVYLVERIAPTPFDPAAFTAVGRPFDSGPDYIYTLNILYTMGIHPEVRQIAISPEDTYPDLEHALERYRWMIKNITGEEEQRLRAFLSSRIISKTGDRVTIGGLAPQRWALISWQPSGHRETNYS</sequence>
<gene>
    <name evidence="3" type="ORF">SAMN02745124_01432</name>
</gene>
<evidence type="ECO:0000256" key="1">
    <source>
        <dbReference type="SAM" id="MobiDB-lite"/>
    </source>
</evidence>
<dbReference type="AlphaFoldDB" id="A0A1M5UZQ6"/>
<keyword evidence="3" id="KW-0489">Methyltransferase</keyword>
<dbReference type="RefSeq" id="WP_084540512.1">
    <property type="nucleotide sequence ID" value="NZ_FQXS01000006.1"/>
</dbReference>
<dbReference type="SUPFAM" id="SSF53335">
    <property type="entry name" value="S-adenosyl-L-methionine-dependent methyltransferases"/>
    <property type="match status" value="1"/>
</dbReference>
<evidence type="ECO:0000313" key="4">
    <source>
        <dbReference type="Proteomes" id="UP000184139"/>
    </source>
</evidence>
<dbReference type="CDD" id="cd02440">
    <property type="entry name" value="AdoMet_MTases"/>
    <property type="match status" value="1"/>
</dbReference>
<feature type="compositionally biased region" description="Basic and acidic residues" evidence="1">
    <location>
        <begin position="1"/>
        <end position="17"/>
    </location>
</feature>
<dbReference type="InterPro" id="IPR041698">
    <property type="entry name" value="Methyltransf_25"/>
</dbReference>
<dbReference type="GO" id="GO:0032259">
    <property type="term" value="P:methylation"/>
    <property type="evidence" value="ECO:0007669"/>
    <property type="project" value="UniProtKB-KW"/>
</dbReference>
<evidence type="ECO:0000259" key="2">
    <source>
        <dbReference type="Pfam" id="PF13649"/>
    </source>
</evidence>
<accession>A0A1M5UZQ6</accession>
<reference evidence="3 4" key="1">
    <citation type="submission" date="2016-11" db="EMBL/GenBank/DDBJ databases">
        <authorList>
            <person name="Jaros S."/>
            <person name="Januszkiewicz K."/>
            <person name="Wedrychowicz H."/>
        </authorList>
    </citation>
    <scope>NUCLEOTIDE SEQUENCE [LARGE SCALE GENOMIC DNA]</scope>
    <source>
        <strain evidence="3 4">DSM 9705</strain>
    </source>
</reference>
<dbReference type="STRING" id="1121409.SAMN02745124_01432"/>
<protein>
    <submittedName>
        <fullName evidence="3">Methyltransferase domain-containing protein</fullName>
    </submittedName>
</protein>
<organism evidence="3 4">
    <name type="scientific">Desulfofustis glycolicus DSM 9705</name>
    <dbReference type="NCBI Taxonomy" id="1121409"/>
    <lineage>
        <taxon>Bacteria</taxon>
        <taxon>Pseudomonadati</taxon>
        <taxon>Thermodesulfobacteriota</taxon>
        <taxon>Desulfobulbia</taxon>
        <taxon>Desulfobulbales</taxon>
        <taxon>Desulfocapsaceae</taxon>
        <taxon>Desulfofustis</taxon>
    </lineage>
</organism>
<dbReference type="EMBL" id="FQXS01000006">
    <property type="protein sequence ID" value="SHH68459.1"/>
    <property type="molecule type" value="Genomic_DNA"/>
</dbReference>
<dbReference type="Pfam" id="PF13649">
    <property type="entry name" value="Methyltransf_25"/>
    <property type="match status" value="1"/>
</dbReference>
<feature type="region of interest" description="Disordered" evidence="1">
    <location>
        <begin position="1"/>
        <end position="30"/>
    </location>
</feature>
<evidence type="ECO:0000313" key="3">
    <source>
        <dbReference type="EMBL" id="SHH68459.1"/>
    </source>
</evidence>
<name>A0A1M5UZQ6_9BACT</name>
<keyword evidence="4" id="KW-1185">Reference proteome</keyword>
<dbReference type="OrthoDB" id="21342at2"/>
<dbReference type="Gene3D" id="3.40.50.150">
    <property type="entry name" value="Vaccinia Virus protein VP39"/>
    <property type="match status" value="1"/>
</dbReference>
<dbReference type="Proteomes" id="UP000184139">
    <property type="component" value="Unassembled WGS sequence"/>
</dbReference>
<keyword evidence="3" id="KW-0808">Transferase</keyword>
<proteinExistence type="predicted"/>
<dbReference type="InterPro" id="IPR029063">
    <property type="entry name" value="SAM-dependent_MTases_sf"/>
</dbReference>
<dbReference type="GO" id="GO:0008168">
    <property type="term" value="F:methyltransferase activity"/>
    <property type="evidence" value="ECO:0007669"/>
    <property type="project" value="UniProtKB-KW"/>
</dbReference>
<feature type="domain" description="Methyltransferase" evidence="2">
    <location>
        <begin position="86"/>
        <end position="156"/>
    </location>
</feature>